<keyword evidence="3" id="KW-1185">Reference proteome</keyword>
<dbReference type="AlphaFoldDB" id="A0AAV1D6R7"/>
<evidence type="ECO:0000256" key="1">
    <source>
        <dbReference type="SAM" id="MobiDB-lite"/>
    </source>
</evidence>
<name>A0AAV1D6R7_OLDCO</name>
<sequence length="190" mass="19654">MEDSSTVVTPQTQEVYSSLTGTMLHNFQSFSVRAQILGGTVLASLSDASGGVMRGAPQAPLSAHGQHQTSSLVSQASPQFAPAPQSALISQASSSNPRGNVPSKESCNRGRGKAEHVCSFCGKHNHLIEDCFILHGCPSRSHNPPGAFSSMHVYPSFGGLASVSGLASLPKSSAPTTMPPIVPLPSQCGE</sequence>
<evidence type="ECO:0000313" key="3">
    <source>
        <dbReference type="Proteomes" id="UP001161247"/>
    </source>
</evidence>
<reference evidence="2" key="1">
    <citation type="submission" date="2023-03" db="EMBL/GenBank/DDBJ databases">
        <authorList>
            <person name="Julca I."/>
        </authorList>
    </citation>
    <scope>NUCLEOTIDE SEQUENCE</scope>
</reference>
<dbReference type="Proteomes" id="UP001161247">
    <property type="component" value="Chromosome 4"/>
</dbReference>
<accession>A0AAV1D6R7</accession>
<gene>
    <name evidence="2" type="ORF">OLC1_LOCUS12035</name>
</gene>
<protein>
    <submittedName>
        <fullName evidence="2">OLC1v1001053C1</fullName>
    </submittedName>
</protein>
<proteinExistence type="predicted"/>
<evidence type="ECO:0000313" key="2">
    <source>
        <dbReference type="EMBL" id="CAI9102735.1"/>
    </source>
</evidence>
<feature type="region of interest" description="Disordered" evidence="1">
    <location>
        <begin position="56"/>
        <end position="110"/>
    </location>
</feature>
<feature type="compositionally biased region" description="Low complexity" evidence="1">
    <location>
        <begin position="74"/>
        <end position="87"/>
    </location>
</feature>
<dbReference type="EMBL" id="OX459121">
    <property type="protein sequence ID" value="CAI9102735.1"/>
    <property type="molecule type" value="Genomic_DNA"/>
</dbReference>
<feature type="compositionally biased region" description="Polar residues" evidence="1">
    <location>
        <begin position="88"/>
        <end position="98"/>
    </location>
</feature>
<organism evidence="2 3">
    <name type="scientific">Oldenlandia corymbosa var. corymbosa</name>
    <dbReference type="NCBI Taxonomy" id="529605"/>
    <lineage>
        <taxon>Eukaryota</taxon>
        <taxon>Viridiplantae</taxon>
        <taxon>Streptophyta</taxon>
        <taxon>Embryophyta</taxon>
        <taxon>Tracheophyta</taxon>
        <taxon>Spermatophyta</taxon>
        <taxon>Magnoliopsida</taxon>
        <taxon>eudicotyledons</taxon>
        <taxon>Gunneridae</taxon>
        <taxon>Pentapetalae</taxon>
        <taxon>asterids</taxon>
        <taxon>lamiids</taxon>
        <taxon>Gentianales</taxon>
        <taxon>Rubiaceae</taxon>
        <taxon>Rubioideae</taxon>
        <taxon>Spermacoceae</taxon>
        <taxon>Hedyotis-Oldenlandia complex</taxon>
        <taxon>Oldenlandia</taxon>
    </lineage>
</organism>